<comment type="caution">
    <text evidence="4">The sequence shown here is derived from an EMBL/GenBank/DDBJ whole genome shotgun (WGS) entry which is preliminary data.</text>
</comment>
<evidence type="ECO:0000259" key="3">
    <source>
        <dbReference type="Pfam" id="PF17802"/>
    </source>
</evidence>
<dbReference type="Gene3D" id="2.60.40.10">
    <property type="entry name" value="Immunoglobulins"/>
    <property type="match status" value="2"/>
</dbReference>
<gene>
    <name evidence="4" type="ORF">IC227_07915</name>
</gene>
<dbReference type="Pfam" id="PF17802">
    <property type="entry name" value="SpaA"/>
    <property type="match status" value="1"/>
</dbReference>
<dbReference type="InterPro" id="IPR041033">
    <property type="entry name" value="SpaA_PFL_dom_1"/>
</dbReference>
<dbReference type="InterPro" id="IPR013783">
    <property type="entry name" value="Ig-like_fold"/>
</dbReference>
<accession>A0A931AZH5</accession>
<dbReference type="Pfam" id="PF16555">
    <property type="entry name" value="GramPos_pilinD1"/>
    <property type="match status" value="1"/>
</dbReference>
<evidence type="ECO:0000259" key="2">
    <source>
        <dbReference type="Pfam" id="PF16555"/>
    </source>
</evidence>
<feature type="chain" id="PRO_5037760836" evidence="1">
    <location>
        <begin position="29"/>
        <end position="430"/>
    </location>
</feature>
<dbReference type="Proteomes" id="UP000637757">
    <property type="component" value="Unassembled WGS sequence"/>
</dbReference>
<dbReference type="EMBL" id="JADAKE010000017">
    <property type="protein sequence ID" value="MBF8808239.1"/>
    <property type="molecule type" value="Genomic_DNA"/>
</dbReference>
<protein>
    <submittedName>
        <fullName evidence="4">Peptidase</fullName>
    </submittedName>
</protein>
<proteinExistence type="predicted"/>
<evidence type="ECO:0000256" key="1">
    <source>
        <dbReference type="SAM" id="SignalP"/>
    </source>
</evidence>
<keyword evidence="5" id="KW-1185">Reference proteome</keyword>
<dbReference type="InterPro" id="IPR032364">
    <property type="entry name" value="GramPos_pilinD1_N"/>
</dbReference>
<sequence>MMKKFKGFIFSLLLLLPMLSLFSLTSQADTQSEMIDLVLHKRIIRDINEKDVIYQNNGLKLAEDFDIVTGPTPLNGAEFSVYDMTDFFYEEIAKHSAETVIKEYSTRSNAQKLIQSGEIQEVANVITSGEGDSQGTARIPISRLKNDNFAVYLIFENRVENDAIEFNINFEKIAMPIIVTLPIMNPINYAEELKEIHIYPKNIGYIRDPYFFKYGKENSESNDLGVPLEGAIFVLYRIIDGQKYYLDLSPVSNLQNNWVPLEDTNPLTDLRISRFISDENGLVTTGGRLLPSGEYFFEEVQSVKGYQIEEKSIPVVIPDTWEDENGNPLYVKVNGQQMEELENGEVPALAYEKAQPRVYNYQVPEQSEAVLEGSPITQTSAEPSRSKRLFLPKTGEEKTLISLLGIVIVLIATVVECRRKALLKSQSKEE</sequence>
<reference evidence="4" key="1">
    <citation type="submission" date="2020-09" db="EMBL/GenBank/DDBJ databases">
        <title>Genomic insights into the novelty and pathogenicity of a unique biofilm-forming Enterococcus sp. bacteria (Enterococcus lacertideformus) identified in reptiles.</title>
        <authorList>
            <person name="Agius J.E."/>
            <person name="Phalen D.N."/>
            <person name="Rose K."/>
            <person name="Eden J.-S."/>
        </authorList>
    </citation>
    <scope>NUCLEOTIDE SEQUENCE</scope>
    <source>
        <strain evidence="4">PHRS 0518</strain>
    </source>
</reference>
<evidence type="ECO:0000313" key="5">
    <source>
        <dbReference type="Proteomes" id="UP000637757"/>
    </source>
</evidence>
<evidence type="ECO:0000313" key="4">
    <source>
        <dbReference type="EMBL" id="MBF8808239.1"/>
    </source>
</evidence>
<dbReference type="AlphaFoldDB" id="A0A931AZH5"/>
<name>A0A931AZH5_9ENTE</name>
<feature type="domain" description="Gram-positive pilin subunit D1 N-terminal" evidence="2">
    <location>
        <begin position="35"/>
        <end position="202"/>
    </location>
</feature>
<keyword evidence="1" id="KW-0732">Signal</keyword>
<feature type="domain" description="SpaA-like prealbumin fold" evidence="3">
    <location>
        <begin position="225"/>
        <end position="319"/>
    </location>
</feature>
<feature type="signal peptide" evidence="1">
    <location>
        <begin position="1"/>
        <end position="28"/>
    </location>
</feature>
<organism evidence="4 5">
    <name type="scientific">Enterococcus lacertideformus</name>
    <dbReference type="NCBI Taxonomy" id="2771493"/>
    <lineage>
        <taxon>Bacteria</taxon>
        <taxon>Bacillati</taxon>
        <taxon>Bacillota</taxon>
        <taxon>Bacilli</taxon>
        <taxon>Lactobacillales</taxon>
        <taxon>Enterococcaceae</taxon>
        <taxon>Enterococcus</taxon>
    </lineage>
</organism>